<keyword evidence="4" id="KW-1185">Reference proteome</keyword>
<sequence>MASLKKKSLSEASNSSALTPALRDTCVRLMRVDKDVFQEVHGFLQVNSGMSRTDEREKNHGSLFGNSAMSAEPSVPSLPHEISSTYPLSPGGEIAAALLLSRLILTFEQRHSNQPAATLPAATTPPPPPQKESKKANPPPRNIPEASGAIIVPTAPEPPVGASITTPNVILNLTAASTSPNCFSKKSPIFSNDKGLAGTIPPARLKLSPNVVRCLSHAATDLGLVYEVLPPRLATWSVIQIVGYVMNWLQASRTELEGTLAQKDATGWIRKLHLLWDKVLPSGDHDKFHFFATQVLAWMSNRIVATLEAYYDFCFIWDRVIAPRPSLVRLLESLNLSPYIAGLDDERDEDSDDDGPWSPSQLERVQLLVWMFSCAGAASLQSRDISSDTPVSRRQRLVLSAAAILLFVSLPCLSPTNDMDDPVVLDEVVIEIPIESNGENSLEPSESKKRKLLDNPAQRAVDAILTHAISGAKMDLWRAVLDTVNVEAAFTRWATVGPRKMGQDVDSDELMSQIEFLQLHLVAGFNNVLSSPPPMTQIFSGTEQDPPPMSNSLFLKNLRVSFPRPRALIWYLPTILNVFYEKAVLHIFQRGKVRVESVAYLDEASLIENSRSNGTLEHLCPRLDRVVNEEEHQFTAVAAQDRSTYTDAPAMMEAKLSDSLILPRFVTPTTVTDSMELNEWSVSLLCLDVVKPSTKLSVLLEESIRSPDSKQAWPDIVLPVLNKTLLRLTKENLAEKRSRVAPVVVAMQPEAGVFQVQGDLTADKELCKAVTALYYHALEAILYNESKRLKTKAHPRLVLDDVFHRSILACCINATIHAVGATQKLQPSPSLQGLQVFAIMQMTDINPAEYVKISESFVRALTTDTARGHLGSPLIFALPALVRKYMQATELKILDSLIWVRDPKFEDTFPDQIEELKEKSRKGDVCLWPPQVLAPVLKEELYDLTQGETKKPIYPSTEHSDYTDYKTASYIVRKILKISFHRIQIICKELAIPSILPIVTQIWVTFRYFLRNNVHLLYDRHLDHWILCAVYGITKTVRYKPEITFARIIDAYVTVRGRELGDVTCQRIVRHIKVNPDKAATEVGNVILLYNRIFVPSMKAHLLKSKSLKVRTSEIVKVLEMDVEAPPRKSQKTSATMSQSPTPHALLHFGKMDAKALLTANEASSWISVDKGSPPIIAAEAHGNKKEPEGSREIRLHS</sequence>
<dbReference type="Proteomes" id="UP000000759">
    <property type="component" value="Chromosome 9"/>
</dbReference>
<dbReference type="InterPro" id="IPR002719">
    <property type="entry name" value="RB_B"/>
</dbReference>
<dbReference type="Pfam" id="PF01857">
    <property type="entry name" value="RB_B"/>
    <property type="match status" value="1"/>
</dbReference>
<dbReference type="InterPro" id="IPR036915">
    <property type="entry name" value="Cyclin-like_sf"/>
</dbReference>
<gene>
    <name evidence="3" type="primary">RBR</name>
    <name evidence="3" type="ORF">PHATRDRAFT_46245</name>
</gene>
<dbReference type="GeneID" id="7201201"/>
<dbReference type="PaxDb" id="2850-Phatr46245"/>
<evidence type="ECO:0000259" key="2">
    <source>
        <dbReference type="SMART" id="SM01368"/>
    </source>
</evidence>
<dbReference type="KEGG" id="pti:PHATRDRAFT_46245"/>
<evidence type="ECO:0000256" key="1">
    <source>
        <dbReference type="SAM" id="MobiDB-lite"/>
    </source>
</evidence>
<dbReference type="GO" id="GO:0000785">
    <property type="term" value="C:chromatin"/>
    <property type="evidence" value="ECO:0007669"/>
    <property type="project" value="TreeGrafter"/>
</dbReference>
<dbReference type="OrthoDB" id="844594at2759"/>
<accession>B7G0K4</accession>
<dbReference type="AlphaFoldDB" id="B7G0K4"/>
<feature type="region of interest" description="Disordered" evidence="1">
    <location>
        <begin position="114"/>
        <end position="146"/>
    </location>
</feature>
<reference evidence="4" key="2">
    <citation type="submission" date="2008-08" db="EMBL/GenBank/DDBJ databases">
        <authorList>
            <consortium name="Diatom Consortium"/>
            <person name="Grigoriev I."/>
            <person name="Grimwood J."/>
            <person name="Kuo A."/>
            <person name="Otillar R.P."/>
            <person name="Salamov A."/>
            <person name="Detter J.C."/>
            <person name="Lindquist E."/>
            <person name="Shapiro H."/>
            <person name="Lucas S."/>
            <person name="Glavina del Rio T."/>
            <person name="Pitluck S."/>
            <person name="Rokhsar D."/>
            <person name="Bowler C."/>
        </authorList>
    </citation>
    <scope>GENOME REANNOTATION</scope>
    <source>
        <strain evidence="4">CCAP 1055/1</strain>
    </source>
</reference>
<dbReference type="InterPro" id="IPR028309">
    <property type="entry name" value="RB_fam"/>
</dbReference>
<dbReference type="RefSeq" id="XP_002180491.1">
    <property type="nucleotide sequence ID" value="XM_002180455.1"/>
</dbReference>
<dbReference type="GO" id="GO:0000977">
    <property type="term" value="F:RNA polymerase II transcription regulatory region sequence-specific DNA binding"/>
    <property type="evidence" value="ECO:0007669"/>
    <property type="project" value="TreeGrafter"/>
</dbReference>
<evidence type="ECO:0000313" key="4">
    <source>
        <dbReference type="Proteomes" id="UP000000759"/>
    </source>
</evidence>
<dbReference type="GO" id="GO:0005667">
    <property type="term" value="C:transcription regulator complex"/>
    <property type="evidence" value="ECO:0007669"/>
    <property type="project" value="TreeGrafter"/>
</dbReference>
<dbReference type="Pfam" id="PF01858">
    <property type="entry name" value="RB_A"/>
    <property type="match status" value="1"/>
</dbReference>
<organism evidence="3 4">
    <name type="scientific">Phaeodactylum tricornutum (strain CCAP 1055/1)</name>
    <dbReference type="NCBI Taxonomy" id="556484"/>
    <lineage>
        <taxon>Eukaryota</taxon>
        <taxon>Sar</taxon>
        <taxon>Stramenopiles</taxon>
        <taxon>Ochrophyta</taxon>
        <taxon>Bacillariophyta</taxon>
        <taxon>Bacillariophyceae</taxon>
        <taxon>Bacillariophycidae</taxon>
        <taxon>Naviculales</taxon>
        <taxon>Phaeodactylaceae</taxon>
        <taxon>Phaeodactylum</taxon>
    </lineage>
</organism>
<dbReference type="GO" id="GO:0005634">
    <property type="term" value="C:nucleus"/>
    <property type="evidence" value="ECO:0007669"/>
    <property type="project" value="InterPro"/>
</dbReference>
<dbReference type="EMBL" id="CM000612">
    <property type="protein sequence ID" value="EEC47899.1"/>
    <property type="molecule type" value="Genomic_DNA"/>
</dbReference>
<dbReference type="GO" id="GO:0006357">
    <property type="term" value="P:regulation of transcription by RNA polymerase II"/>
    <property type="evidence" value="ECO:0007669"/>
    <property type="project" value="InterPro"/>
</dbReference>
<feature type="compositionally biased region" description="Basic and acidic residues" evidence="1">
    <location>
        <begin position="1182"/>
        <end position="1198"/>
    </location>
</feature>
<dbReference type="GO" id="GO:2000134">
    <property type="term" value="P:negative regulation of G1/S transition of mitotic cell cycle"/>
    <property type="evidence" value="ECO:0007669"/>
    <property type="project" value="TreeGrafter"/>
</dbReference>
<protein>
    <recommendedName>
        <fullName evidence="2">Retinoblastoma-associated protein A-box domain-containing protein</fullName>
    </recommendedName>
</protein>
<dbReference type="HOGENOM" id="CLU_271110_0_0_1"/>
<dbReference type="InterPro" id="IPR002720">
    <property type="entry name" value="RB_A"/>
</dbReference>
<feature type="region of interest" description="Disordered" evidence="1">
    <location>
        <begin position="1179"/>
        <end position="1198"/>
    </location>
</feature>
<evidence type="ECO:0000313" key="3">
    <source>
        <dbReference type="EMBL" id="EEC47899.1"/>
    </source>
</evidence>
<dbReference type="CDD" id="cd20548">
    <property type="entry name" value="CYCLIN_RB-like"/>
    <property type="match status" value="1"/>
</dbReference>
<dbReference type="PANTHER" id="PTHR13742">
    <property type="entry name" value="RETINOBLASTOMA-ASSOCIATED PROTEIN RB -RELATED"/>
    <property type="match status" value="1"/>
</dbReference>
<dbReference type="Gene3D" id="1.10.472.10">
    <property type="entry name" value="Cyclin-like"/>
    <property type="match status" value="2"/>
</dbReference>
<dbReference type="InParanoid" id="B7G0K4"/>
<proteinExistence type="predicted"/>
<dbReference type="STRING" id="556484.B7G0K4"/>
<dbReference type="PANTHER" id="PTHR13742:SF17">
    <property type="entry name" value="RE32990P-RELATED"/>
    <property type="match status" value="1"/>
</dbReference>
<dbReference type="eggNOG" id="KOG1010">
    <property type="taxonomic scope" value="Eukaryota"/>
</dbReference>
<name>B7G0K4_PHATC</name>
<feature type="domain" description="Retinoblastoma-associated protein A-box" evidence="2">
    <location>
        <begin position="669"/>
        <end position="909"/>
    </location>
</feature>
<dbReference type="SUPFAM" id="SSF47954">
    <property type="entry name" value="Cyclin-like"/>
    <property type="match status" value="2"/>
</dbReference>
<feature type="region of interest" description="Disordered" evidence="1">
    <location>
        <begin position="51"/>
        <end position="78"/>
    </location>
</feature>
<reference evidence="3 4" key="1">
    <citation type="journal article" date="2008" name="Nature">
        <title>The Phaeodactylum genome reveals the evolutionary history of diatom genomes.</title>
        <authorList>
            <person name="Bowler C."/>
            <person name="Allen A.E."/>
            <person name="Badger J.H."/>
            <person name="Grimwood J."/>
            <person name="Jabbari K."/>
            <person name="Kuo A."/>
            <person name="Maheswari U."/>
            <person name="Martens C."/>
            <person name="Maumus F."/>
            <person name="Otillar R.P."/>
            <person name="Rayko E."/>
            <person name="Salamov A."/>
            <person name="Vandepoele K."/>
            <person name="Beszteri B."/>
            <person name="Gruber A."/>
            <person name="Heijde M."/>
            <person name="Katinka M."/>
            <person name="Mock T."/>
            <person name="Valentin K."/>
            <person name="Verret F."/>
            <person name="Berges J.A."/>
            <person name="Brownlee C."/>
            <person name="Cadoret J.P."/>
            <person name="Chiovitti A."/>
            <person name="Choi C.J."/>
            <person name="Coesel S."/>
            <person name="De Martino A."/>
            <person name="Detter J.C."/>
            <person name="Durkin C."/>
            <person name="Falciatore A."/>
            <person name="Fournet J."/>
            <person name="Haruta M."/>
            <person name="Huysman M.J."/>
            <person name="Jenkins B.D."/>
            <person name="Jiroutova K."/>
            <person name="Jorgensen R.E."/>
            <person name="Joubert Y."/>
            <person name="Kaplan A."/>
            <person name="Kroger N."/>
            <person name="Kroth P.G."/>
            <person name="La Roche J."/>
            <person name="Lindquist E."/>
            <person name="Lommer M."/>
            <person name="Martin-Jezequel V."/>
            <person name="Lopez P.J."/>
            <person name="Lucas S."/>
            <person name="Mangogna M."/>
            <person name="McGinnis K."/>
            <person name="Medlin L.K."/>
            <person name="Montsant A."/>
            <person name="Oudot-Le Secq M.P."/>
            <person name="Napoli C."/>
            <person name="Obornik M."/>
            <person name="Parker M.S."/>
            <person name="Petit J.L."/>
            <person name="Porcel B.M."/>
            <person name="Poulsen N."/>
            <person name="Robison M."/>
            <person name="Rychlewski L."/>
            <person name="Rynearson T.A."/>
            <person name="Schmutz J."/>
            <person name="Shapiro H."/>
            <person name="Siaut M."/>
            <person name="Stanley M."/>
            <person name="Sussman M.R."/>
            <person name="Taylor A.R."/>
            <person name="Vardi A."/>
            <person name="von Dassow P."/>
            <person name="Vyverman W."/>
            <person name="Willis A."/>
            <person name="Wyrwicz L.S."/>
            <person name="Rokhsar D.S."/>
            <person name="Weissenbach J."/>
            <person name="Armbrust E.V."/>
            <person name="Green B.R."/>
            <person name="Van de Peer Y."/>
            <person name="Grigoriev I.V."/>
        </authorList>
    </citation>
    <scope>NUCLEOTIDE SEQUENCE [LARGE SCALE GENOMIC DNA]</scope>
    <source>
        <strain evidence="3 4">CCAP 1055/1</strain>
    </source>
</reference>
<dbReference type="SMART" id="SM01368">
    <property type="entry name" value="RB_A"/>
    <property type="match status" value="1"/>
</dbReference>
<dbReference type="GO" id="GO:0030154">
    <property type="term" value="P:cell differentiation"/>
    <property type="evidence" value="ECO:0007669"/>
    <property type="project" value="TreeGrafter"/>
</dbReference>